<sequence>MKPVSKRLFALSAVAAVVASSLSLSNPVAAVESTFTPPCVDDPVALGPEEELVTKPAPRELLRSSGLADFVTAFAEDLCARSGEEAIDALVENRSRELWTRGIDAARAMTGGDGLDADDRPLYWARLAMIGALKQWSAENRVSDETLAARTAVIDRLSRGQDTLDPDASERDVAVITGFDPFSLRSEPRISNPSGAIALALDGEVIDGPNGPVEIQAALFPVRWRDFGDGMVEKALTPAFSAENTPELFFTISQGRPNQFDLEAFNGAWRGGFVDNELVCYQGIAPIPAGVTTVSPQPQWTESTLPREAMVADTAGKPFAVNDRRSVTELPGDTPATEPRLGCPADSALNEGTQREDGPSEGSVARAGGGGDYLSNEIAYRATLLRDALGLTDLPGGHVHTPVLEGVQKTESEISNPEFVSNRQDIIAQTKLLLESALAQQPVDDPEPTDEPTDEPTGSPTETPAPTEGPTEPTLPTSGPSTPADSGASADSGATADGSNVAASADGGDGAGRGEAMPRTGGLPMSTAVIGALLTVVGAGLVFGVRRRRRG</sequence>
<keyword evidence="2" id="KW-0812">Transmembrane</keyword>
<feature type="region of interest" description="Disordered" evidence="1">
    <location>
        <begin position="441"/>
        <end position="519"/>
    </location>
</feature>
<feature type="chain" id="PRO_5043241221" evidence="3">
    <location>
        <begin position="31"/>
        <end position="551"/>
    </location>
</feature>
<dbReference type="EMBL" id="CP065682">
    <property type="protein sequence ID" value="QPS35200.1"/>
    <property type="molecule type" value="Genomic_DNA"/>
</dbReference>
<feature type="region of interest" description="Disordered" evidence="1">
    <location>
        <begin position="322"/>
        <end position="370"/>
    </location>
</feature>
<dbReference type="SUPFAM" id="SSF53182">
    <property type="entry name" value="Pyrrolidone carboxyl peptidase (pyroglutamate aminopeptidase)"/>
    <property type="match status" value="1"/>
</dbReference>
<dbReference type="AlphaFoldDB" id="A0A7T9TKP4"/>
<keyword evidence="2" id="KW-0472">Membrane</keyword>
<feature type="compositionally biased region" description="Low complexity" evidence="1">
    <location>
        <begin position="455"/>
        <end position="506"/>
    </location>
</feature>
<feature type="signal peptide" evidence="3">
    <location>
        <begin position="1"/>
        <end position="30"/>
    </location>
</feature>
<feature type="transmembrane region" description="Helical" evidence="2">
    <location>
        <begin position="523"/>
        <end position="545"/>
    </location>
</feature>
<evidence type="ECO:0000256" key="3">
    <source>
        <dbReference type="SAM" id="SignalP"/>
    </source>
</evidence>
<dbReference type="InterPro" id="IPR036440">
    <property type="entry name" value="Peptidase_C15-like_sf"/>
</dbReference>
<evidence type="ECO:0000256" key="2">
    <source>
        <dbReference type="SAM" id="Phobius"/>
    </source>
</evidence>
<dbReference type="RefSeq" id="WP_009380865.1">
    <property type="nucleotide sequence ID" value="NZ_CBDRLP010000024.1"/>
</dbReference>
<name>A0A7T9TKP4_9MICO</name>
<keyword evidence="3" id="KW-0732">Signal</keyword>
<reference evidence="4 5" key="1">
    <citation type="submission" date="2020-12" db="EMBL/GenBank/DDBJ databases">
        <title>FDA dAtabase for Regulatory Grade micrObial Sequences (FDA-ARGOS): Supporting development and validation of Infectious Disease Dx tests.</title>
        <authorList>
            <person name="Sproer C."/>
            <person name="Gronow S."/>
            <person name="Severitt S."/>
            <person name="Schroder I."/>
            <person name="Tallon L."/>
            <person name="Sadzewicz L."/>
            <person name="Zhao X."/>
            <person name="Boylan J."/>
            <person name="Ott S."/>
            <person name="Bowen H."/>
            <person name="Vavikolanu K."/>
            <person name="Mehta A."/>
            <person name="Aluvathingal J."/>
            <person name="Nadendla S."/>
            <person name="Lowell S."/>
            <person name="Myers T."/>
            <person name="Yan Y."/>
            <person name="Sichtig H."/>
        </authorList>
    </citation>
    <scope>NUCLEOTIDE SEQUENCE [LARGE SCALE GENOMIC DNA]</scope>
    <source>
        <strain evidence="4 5">FDAARGOS_902</strain>
    </source>
</reference>
<keyword evidence="2" id="KW-1133">Transmembrane helix</keyword>
<gene>
    <name evidence="4" type="ORF">I6G59_07875</name>
</gene>
<evidence type="ECO:0000256" key="1">
    <source>
        <dbReference type="SAM" id="MobiDB-lite"/>
    </source>
</evidence>
<evidence type="ECO:0000313" key="4">
    <source>
        <dbReference type="EMBL" id="QPS35200.1"/>
    </source>
</evidence>
<protein>
    <submittedName>
        <fullName evidence="4">Pyroglutamyl peptidase</fullName>
    </submittedName>
</protein>
<proteinExistence type="predicted"/>
<accession>A0A7T9TKP4</accession>
<dbReference type="Proteomes" id="UP000594979">
    <property type="component" value="Chromosome"/>
</dbReference>
<organism evidence="4 5">
    <name type="scientific">Brevibacterium casei</name>
    <dbReference type="NCBI Taxonomy" id="33889"/>
    <lineage>
        <taxon>Bacteria</taxon>
        <taxon>Bacillati</taxon>
        <taxon>Actinomycetota</taxon>
        <taxon>Actinomycetes</taxon>
        <taxon>Micrococcales</taxon>
        <taxon>Brevibacteriaceae</taxon>
        <taxon>Brevibacterium</taxon>
    </lineage>
</organism>
<dbReference type="Gene3D" id="3.40.630.20">
    <property type="entry name" value="Peptidase C15, pyroglutamyl peptidase I-like"/>
    <property type="match status" value="1"/>
</dbReference>
<evidence type="ECO:0000313" key="5">
    <source>
        <dbReference type="Proteomes" id="UP000594979"/>
    </source>
</evidence>
<dbReference type="KEGG" id="bcau:I6G59_07875"/>
<feature type="compositionally biased region" description="Acidic residues" evidence="1">
    <location>
        <begin position="444"/>
        <end position="454"/>
    </location>
</feature>